<dbReference type="InterPro" id="IPR050932">
    <property type="entry name" value="TM2D1-3-like"/>
</dbReference>
<evidence type="ECO:0000256" key="2">
    <source>
        <dbReference type="ARBA" id="ARBA00022692"/>
    </source>
</evidence>
<dbReference type="EMBL" id="JAUSUE010000001">
    <property type="protein sequence ID" value="MDQ0202474.1"/>
    <property type="molecule type" value="Genomic_DNA"/>
</dbReference>
<keyword evidence="2 5" id="KW-0812">Transmembrane</keyword>
<dbReference type="InterPro" id="IPR007829">
    <property type="entry name" value="TM2"/>
</dbReference>
<gene>
    <name evidence="7" type="ORF">J2S01_000159</name>
</gene>
<comment type="subcellular location">
    <subcellularLocation>
        <location evidence="1">Membrane</location>
        <topology evidence="1">Multi-pass membrane protein</topology>
    </subcellularLocation>
</comment>
<comment type="caution">
    <text evidence="7">The sequence shown here is derived from an EMBL/GenBank/DDBJ whole genome shotgun (WGS) entry which is preliminary data.</text>
</comment>
<reference evidence="7 8" key="1">
    <citation type="submission" date="2023-07" db="EMBL/GenBank/DDBJ databases">
        <title>Genomic Encyclopedia of Type Strains, Phase IV (KMG-IV): sequencing the most valuable type-strain genomes for metagenomic binning, comparative biology and taxonomic classification.</title>
        <authorList>
            <person name="Goeker M."/>
        </authorList>
    </citation>
    <scope>NUCLEOTIDE SEQUENCE [LARGE SCALE GENOMIC DNA]</scope>
    <source>
        <strain evidence="7 8">DSM 16980</strain>
    </source>
</reference>
<evidence type="ECO:0000259" key="6">
    <source>
        <dbReference type="Pfam" id="PF05154"/>
    </source>
</evidence>
<accession>A0ABT9Y3S2</accession>
<dbReference type="RefSeq" id="WP_307222335.1">
    <property type="nucleotide sequence ID" value="NZ_CP116940.1"/>
</dbReference>
<evidence type="ECO:0000256" key="4">
    <source>
        <dbReference type="ARBA" id="ARBA00023136"/>
    </source>
</evidence>
<feature type="domain" description="TM2" evidence="6">
    <location>
        <begin position="14"/>
        <end position="64"/>
    </location>
</feature>
<sequence>MSVNDPVYVTNVSDKKKTTAIILCLVGFLGAAGIHRIYVGKIFSGLLYFFTFGFFFIGTVIDLIQLLLGQFSDNVGYPLRKS</sequence>
<protein>
    <submittedName>
        <fullName evidence="7">TM2 domain-containing membrane protein YozV</fullName>
    </submittedName>
</protein>
<organism evidence="7 8">
    <name type="scientific">Pectinatus haikarae</name>
    <dbReference type="NCBI Taxonomy" id="349096"/>
    <lineage>
        <taxon>Bacteria</taxon>
        <taxon>Bacillati</taxon>
        <taxon>Bacillota</taxon>
        <taxon>Negativicutes</taxon>
        <taxon>Selenomonadales</taxon>
        <taxon>Selenomonadaceae</taxon>
        <taxon>Pectinatus</taxon>
    </lineage>
</organism>
<dbReference type="PANTHER" id="PTHR21016">
    <property type="entry name" value="BETA-AMYLOID BINDING PROTEIN-RELATED"/>
    <property type="match status" value="1"/>
</dbReference>
<evidence type="ECO:0000256" key="3">
    <source>
        <dbReference type="ARBA" id="ARBA00022989"/>
    </source>
</evidence>
<keyword evidence="8" id="KW-1185">Reference proteome</keyword>
<dbReference type="Pfam" id="PF05154">
    <property type="entry name" value="TM2"/>
    <property type="match status" value="1"/>
</dbReference>
<keyword evidence="3 5" id="KW-1133">Transmembrane helix</keyword>
<name>A0ABT9Y3S2_9FIRM</name>
<proteinExistence type="predicted"/>
<evidence type="ECO:0000313" key="7">
    <source>
        <dbReference type="EMBL" id="MDQ0202474.1"/>
    </source>
</evidence>
<dbReference type="PANTHER" id="PTHR21016:SF25">
    <property type="entry name" value="TM2 DOMAIN-CONTAINING PROTEIN DDB_G0277895-RELATED"/>
    <property type="match status" value="1"/>
</dbReference>
<feature type="transmembrane region" description="Helical" evidence="5">
    <location>
        <begin position="20"/>
        <end position="39"/>
    </location>
</feature>
<evidence type="ECO:0000256" key="1">
    <source>
        <dbReference type="ARBA" id="ARBA00004141"/>
    </source>
</evidence>
<evidence type="ECO:0000256" key="5">
    <source>
        <dbReference type="SAM" id="Phobius"/>
    </source>
</evidence>
<evidence type="ECO:0000313" key="8">
    <source>
        <dbReference type="Proteomes" id="UP001239167"/>
    </source>
</evidence>
<keyword evidence="4 5" id="KW-0472">Membrane</keyword>
<dbReference type="Proteomes" id="UP001239167">
    <property type="component" value="Unassembled WGS sequence"/>
</dbReference>
<feature type="transmembrane region" description="Helical" evidence="5">
    <location>
        <begin position="46"/>
        <end position="68"/>
    </location>
</feature>